<dbReference type="RefSeq" id="WP_231333769.1">
    <property type="nucleotide sequence ID" value="NZ_CP059572.1"/>
</dbReference>
<accession>A0ABX8QPF7</accession>
<dbReference type="EMBL" id="CP059572">
    <property type="protein sequence ID" value="QXJ20675.1"/>
    <property type="molecule type" value="Genomic_DNA"/>
</dbReference>
<name>A0ABX8QPF7_9ACTN</name>
<evidence type="ECO:0000313" key="1">
    <source>
        <dbReference type="EMBL" id="QXJ20675.1"/>
    </source>
</evidence>
<sequence length="612" mass="67215">MFQFTEDKNFNLAHSLNSSPEPLRVSPKDGKAVAGTLTIMLTNGGETPEPCDAIRVTMIAEASDGTNAGQAISKNLKNCRVTLSPHGWSLNGGDGSWTFRNPTRSEKKDEGVFAVGQSLRITIDNFDVNQAEGTTTVYVSKMLGKKDEEKETDGVRYYLGKFPTTYSIAEFRAQQPTLNHGEGTYLLWTGTADKGVGYTIGHDGEELPVSAGAPWPTGPVHATTTYRLTATYDRSDLVKPVTHHLDTQVLVRGSDLVSSDLQVSGRLRALQGPVALKLDWQQYYTVRGDCYLMLPYKVTQIEKDSKGCKDGLLEITTLKVKPLGARQKHYYYLDRGTPQVTQLPVPAGSLLYVDWKQNSQTLDLHLVPLGAGSRIDKTRYLVKTMYVPFYRRGVWSRSTDVAGYRTPRRGGGLSSVTVREPSKEAAALMASYMTSSQLVYGAMGLVPCDENLAWRFDADGGYEGQRAQLMDFSGEVPKNQKTRRPCKEIITIPGGWRTTDWINAASVTGLDLTAHLLVKRDNTTSCLMRATVAANGLTIISSEGLATALPGLAGDFTDKIRAIVPLPAIDPGYTDPAHVLLAGETHSIRYDLKQKRPMTPFSRPYPTVDELF</sequence>
<evidence type="ECO:0000313" key="2">
    <source>
        <dbReference type="Proteomes" id="UP001049518"/>
    </source>
</evidence>
<reference evidence="1" key="1">
    <citation type="submission" date="2020-07" db="EMBL/GenBank/DDBJ databases">
        <authorList>
            <person name="Tarantini F.S."/>
            <person name="Hong K.W."/>
            <person name="Chan K.G."/>
        </authorList>
    </citation>
    <scope>NUCLEOTIDE SEQUENCE</scope>
    <source>
        <strain evidence="1">32-07</strain>
    </source>
</reference>
<proteinExistence type="predicted"/>
<organism evidence="1 2">
    <name type="scientific">Actinomadura graeca</name>
    <dbReference type="NCBI Taxonomy" id="2750812"/>
    <lineage>
        <taxon>Bacteria</taxon>
        <taxon>Bacillati</taxon>
        <taxon>Actinomycetota</taxon>
        <taxon>Actinomycetes</taxon>
        <taxon>Streptosporangiales</taxon>
        <taxon>Thermomonosporaceae</taxon>
        <taxon>Actinomadura</taxon>
    </lineage>
</organism>
<protein>
    <submittedName>
        <fullName evidence="1">Uncharacterized protein</fullName>
    </submittedName>
</protein>
<gene>
    <name evidence="1" type="ORF">AGRA3207_001430</name>
</gene>
<keyword evidence="2" id="KW-1185">Reference proteome</keyword>
<dbReference type="Proteomes" id="UP001049518">
    <property type="component" value="Chromosome"/>
</dbReference>